<gene>
    <name evidence="9" type="ORF">RM51_16715</name>
</gene>
<keyword evidence="7" id="KW-0139">CF(1)</keyword>
<dbReference type="EMBL" id="JWTA01000018">
    <property type="protein sequence ID" value="KIC61461.1"/>
    <property type="molecule type" value="Genomic_DNA"/>
</dbReference>
<comment type="function">
    <text evidence="1">Produces ATP from ADP in the presence of a proton gradient across the membrane.</text>
</comment>
<evidence type="ECO:0000256" key="6">
    <source>
        <dbReference type="ARBA" id="ARBA00023136"/>
    </source>
</evidence>
<dbReference type="CDD" id="cd12152">
    <property type="entry name" value="F1-ATPase_delta"/>
    <property type="match status" value="1"/>
</dbReference>
<evidence type="ECO:0000256" key="3">
    <source>
        <dbReference type="ARBA" id="ARBA00005712"/>
    </source>
</evidence>
<protein>
    <submittedName>
        <fullName evidence="9">ATPase</fullName>
    </submittedName>
</protein>
<dbReference type="GO" id="GO:0046933">
    <property type="term" value="F:proton-transporting ATP synthase activity, rotational mechanism"/>
    <property type="evidence" value="ECO:0007669"/>
    <property type="project" value="InterPro"/>
</dbReference>
<keyword evidence="10" id="KW-1185">Reference proteome</keyword>
<dbReference type="InterPro" id="IPR001469">
    <property type="entry name" value="ATP_synth_F1_dsu/esu"/>
</dbReference>
<evidence type="ECO:0000313" key="9">
    <source>
        <dbReference type="EMBL" id="KIC61461.1"/>
    </source>
</evidence>
<name>A0A0B4D473_9FLAO</name>
<evidence type="ECO:0000256" key="4">
    <source>
        <dbReference type="ARBA" id="ARBA00022448"/>
    </source>
</evidence>
<evidence type="ECO:0000256" key="1">
    <source>
        <dbReference type="ARBA" id="ARBA00003543"/>
    </source>
</evidence>
<dbReference type="AlphaFoldDB" id="A0A0B4D473"/>
<evidence type="ECO:0000256" key="5">
    <source>
        <dbReference type="ARBA" id="ARBA00023065"/>
    </source>
</evidence>
<evidence type="ECO:0000259" key="8">
    <source>
        <dbReference type="Pfam" id="PF02823"/>
    </source>
</evidence>
<dbReference type="InterPro" id="IPR020546">
    <property type="entry name" value="ATP_synth_F1_dsu/esu_N"/>
</dbReference>
<keyword evidence="7" id="KW-0066">ATP synthesis</keyword>
<dbReference type="Proteomes" id="UP000031167">
    <property type="component" value="Unassembled WGS sequence"/>
</dbReference>
<accession>A0A0B4D473</accession>
<evidence type="ECO:0000256" key="2">
    <source>
        <dbReference type="ARBA" id="ARBA00004184"/>
    </source>
</evidence>
<dbReference type="GO" id="GO:0012505">
    <property type="term" value="C:endomembrane system"/>
    <property type="evidence" value="ECO:0007669"/>
    <property type="project" value="UniProtKB-SubCell"/>
</dbReference>
<dbReference type="RefSeq" id="WP_039372283.1">
    <property type="nucleotide sequence ID" value="NZ_JWTA01000018.1"/>
</dbReference>
<dbReference type="GO" id="GO:0045259">
    <property type="term" value="C:proton-transporting ATP synthase complex"/>
    <property type="evidence" value="ECO:0007669"/>
    <property type="project" value="UniProtKB-KW"/>
</dbReference>
<dbReference type="STRING" id="363331.RM51_16715"/>
<keyword evidence="5" id="KW-0406">Ion transport</keyword>
<dbReference type="InterPro" id="IPR036771">
    <property type="entry name" value="ATPsynth_dsu/esu_N"/>
</dbReference>
<evidence type="ECO:0000313" key="10">
    <source>
        <dbReference type="Proteomes" id="UP000031167"/>
    </source>
</evidence>
<reference evidence="9 10" key="1">
    <citation type="submission" date="2014-12" db="EMBL/GenBank/DDBJ databases">
        <title>Genome sequencing of Chryseobacterium taiwanense TPW19.</title>
        <authorList>
            <person name="Tan P.W."/>
            <person name="Chan K.-G."/>
        </authorList>
    </citation>
    <scope>NUCLEOTIDE SEQUENCE [LARGE SCALE GENOMIC DNA]</scope>
    <source>
        <strain evidence="9 10">TPW19</strain>
    </source>
</reference>
<evidence type="ECO:0000256" key="7">
    <source>
        <dbReference type="ARBA" id="ARBA00023196"/>
    </source>
</evidence>
<comment type="caution">
    <text evidence="9">The sequence shown here is derived from an EMBL/GenBank/DDBJ whole genome shotgun (WGS) entry which is preliminary data.</text>
</comment>
<feature type="domain" description="ATP synthase F1 complex delta/epsilon subunit N-terminal" evidence="8">
    <location>
        <begin position="1"/>
        <end position="56"/>
    </location>
</feature>
<organism evidence="9 10">
    <name type="scientific">Chryseobacterium taiwanense</name>
    <dbReference type="NCBI Taxonomy" id="363331"/>
    <lineage>
        <taxon>Bacteria</taxon>
        <taxon>Pseudomonadati</taxon>
        <taxon>Bacteroidota</taxon>
        <taxon>Flavobacteriia</taxon>
        <taxon>Flavobacteriales</taxon>
        <taxon>Weeksellaceae</taxon>
        <taxon>Chryseobacterium group</taxon>
        <taxon>Chryseobacterium</taxon>
    </lineage>
</organism>
<dbReference type="Gene3D" id="2.60.15.10">
    <property type="entry name" value="F0F1 ATP synthase delta/epsilon subunit, N-terminal"/>
    <property type="match status" value="1"/>
</dbReference>
<keyword evidence="4" id="KW-0813">Transport</keyword>
<comment type="subcellular location">
    <subcellularLocation>
        <location evidence="2">Endomembrane system</location>
        <topology evidence="2">Peripheral membrane protein</topology>
    </subcellularLocation>
</comment>
<dbReference type="Pfam" id="PF02823">
    <property type="entry name" value="ATP-synt_DE_N"/>
    <property type="match status" value="1"/>
</dbReference>
<comment type="similarity">
    <text evidence="3">Belongs to the ATPase epsilon chain family.</text>
</comment>
<sequence length="93" mass="10305">MNIKILTPEYVVFEGEVNSVLLPGKNGEFHIMKNHAGIVSSLIGGKVKLYANSIDEAYAKNFTKENDKDSVFSYPIKSGVVEFNHDKGIILCE</sequence>
<keyword evidence="6" id="KW-0472">Membrane</keyword>
<proteinExistence type="inferred from homology"/>
<dbReference type="SUPFAM" id="SSF51344">
    <property type="entry name" value="Epsilon subunit of F1F0-ATP synthase N-terminal domain"/>
    <property type="match status" value="1"/>
</dbReference>
<dbReference type="OrthoDB" id="5294255at2"/>